<comment type="caution">
    <text evidence="14">The sequence shown here is derived from an EMBL/GenBank/DDBJ whole genome shotgun (WGS) entry which is preliminary data.</text>
</comment>
<dbReference type="OrthoDB" id="4062651at2759"/>
<keyword evidence="7" id="KW-0418">Kinase</keyword>
<dbReference type="Pfam" id="PF07714">
    <property type="entry name" value="PK_Tyr_Ser-Thr"/>
    <property type="match status" value="1"/>
</dbReference>
<dbReference type="AlphaFoldDB" id="A0A8T2RTA5"/>
<keyword evidence="5 12" id="KW-0812">Transmembrane</keyword>
<dbReference type="Gene3D" id="3.30.200.20">
    <property type="entry name" value="Phosphorylase Kinase, domain 1"/>
    <property type="match status" value="1"/>
</dbReference>
<evidence type="ECO:0000256" key="2">
    <source>
        <dbReference type="ARBA" id="ARBA00012513"/>
    </source>
</evidence>
<dbReference type="PROSITE" id="PS50011">
    <property type="entry name" value="PROTEIN_KINASE_DOM"/>
    <property type="match status" value="1"/>
</dbReference>
<evidence type="ECO:0000256" key="10">
    <source>
        <dbReference type="ARBA" id="ARBA00023136"/>
    </source>
</evidence>
<keyword evidence="10 12" id="KW-0472">Membrane</keyword>
<feature type="binding site" evidence="11">
    <location>
        <position position="144"/>
    </location>
    <ligand>
        <name>ATP</name>
        <dbReference type="ChEBI" id="CHEBI:30616"/>
    </ligand>
</feature>
<dbReference type="PROSITE" id="PS00107">
    <property type="entry name" value="PROTEIN_KINASE_ATP"/>
    <property type="match status" value="1"/>
</dbReference>
<evidence type="ECO:0000256" key="3">
    <source>
        <dbReference type="ARBA" id="ARBA00022527"/>
    </source>
</evidence>
<name>A0A8T2RTA5_CERRI</name>
<dbReference type="InterPro" id="IPR000719">
    <property type="entry name" value="Prot_kinase_dom"/>
</dbReference>
<dbReference type="GO" id="GO:0005524">
    <property type="term" value="F:ATP binding"/>
    <property type="evidence" value="ECO:0007669"/>
    <property type="project" value="UniProtKB-UniRule"/>
</dbReference>
<dbReference type="InterPro" id="IPR017441">
    <property type="entry name" value="Protein_kinase_ATP_BS"/>
</dbReference>
<keyword evidence="9 12" id="KW-1133">Transmembrane helix</keyword>
<dbReference type="Proteomes" id="UP000825935">
    <property type="component" value="Chromosome 25"/>
</dbReference>
<evidence type="ECO:0000256" key="1">
    <source>
        <dbReference type="ARBA" id="ARBA00004162"/>
    </source>
</evidence>
<evidence type="ECO:0000313" key="14">
    <source>
        <dbReference type="EMBL" id="KAH7298728.1"/>
    </source>
</evidence>
<keyword evidence="6 11" id="KW-0547">Nucleotide-binding</keyword>
<evidence type="ECO:0000256" key="9">
    <source>
        <dbReference type="ARBA" id="ARBA00022989"/>
    </source>
</evidence>
<keyword evidence="15" id="KW-1185">Reference proteome</keyword>
<accession>A0A8T2RTA5</accession>
<comment type="subcellular location">
    <subcellularLocation>
        <location evidence="1">Cell membrane</location>
        <topology evidence="1">Single-pass membrane protein</topology>
    </subcellularLocation>
</comment>
<evidence type="ECO:0000256" key="6">
    <source>
        <dbReference type="ARBA" id="ARBA00022741"/>
    </source>
</evidence>
<dbReference type="InterPro" id="IPR047117">
    <property type="entry name" value="PERK1-13-like"/>
</dbReference>
<keyword evidence="3" id="KW-0723">Serine/threonine-protein kinase</keyword>
<dbReference type="PANTHER" id="PTHR47982:SF9">
    <property type="entry name" value="NON-SPECIFIC SERINE_THREONINE PROTEIN KINASE"/>
    <property type="match status" value="1"/>
</dbReference>
<dbReference type="SUPFAM" id="SSF56112">
    <property type="entry name" value="Protein kinase-like (PK-like)"/>
    <property type="match status" value="1"/>
</dbReference>
<evidence type="ECO:0000256" key="4">
    <source>
        <dbReference type="ARBA" id="ARBA00022679"/>
    </source>
</evidence>
<feature type="transmembrane region" description="Helical" evidence="12">
    <location>
        <begin position="31"/>
        <end position="55"/>
    </location>
</feature>
<dbReference type="InterPro" id="IPR001245">
    <property type="entry name" value="Ser-Thr/Tyr_kinase_cat_dom"/>
</dbReference>
<keyword evidence="4" id="KW-0808">Transferase</keyword>
<dbReference type="EC" id="2.7.11.1" evidence="2"/>
<proteinExistence type="predicted"/>
<dbReference type="GO" id="GO:0005886">
    <property type="term" value="C:plasma membrane"/>
    <property type="evidence" value="ECO:0007669"/>
    <property type="project" value="UniProtKB-SubCell"/>
</dbReference>
<organism evidence="14 15">
    <name type="scientific">Ceratopteris richardii</name>
    <name type="common">Triangle waterfern</name>
    <dbReference type="NCBI Taxonomy" id="49495"/>
    <lineage>
        <taxon>Eukaryota</taxon>
        <taxon>Viridiplantae</taxon>
        <taxon>Streptophyta</taxon>
        <taxon>Embryophyta</taxon>
        <taxon>Tracheophyta</taxon>
        <taxon>Polypodiopsida</taxon>
        <taxon>Polypodiidae</taxon>
        <taxon>Polypodiales</taxon>
        <taxon>Pteridineae</taxon>
        <taxon>Pteridaceae</taxon>
        <taxon>Parkerioideae</taxon>
        <taxon>Ceratopteris</taxon>
    </lineage>
</organism>
<feature type="domain" description="Protein kinase" evidence="13">
    <location>
        <begin position="115"/>
        <end position="388"/>
    </location>
</feature>
<evidence type="ECO:0000256" key="11">
    <source>
        <dbReference type="PROSITE-ProRule" id="PRU10141"/>
    </source>
</evidence>
<keyword evidence="8 11" id="KW-0067">ATP-binding</keyword>
<dbReference type="GO" id="GO:0004674">
    <property type="term" value="F:protein serine/threonine kinase activity"/>
    <property type="evidence" value="ECO:0007669"/>
    <property type="project" value="UniProtKB-KW"/>
</dbReference>
<protein>
    <recommendedName>
        <fullName evidence="2">non-specific serine/threonine protein kinase</fullName>
        <ecNumber evidence="2">2.7.11.1</ecNumber>
    </recommendedName>
</protein>
<dbReference type="FunFam" id="3.30.200.20:FF:000039">
    <property type="entry name" value="receptor-like protein kinase FERONIA"/>
    <property type="match status" value="1"/>
</dbReference>
<reference evidence="14" key="1">
    <citation type="submission" date="2021-08" db="EMBL/GenBank/DDBJ databases">
        <title>WGS assembly of Ceratopteris richardii.</title>
        <authorList>
            <person name="Marchant D.B."/>
            <person name="Chen G."/>
            <person name="Jenkins J."/>
            <person name="Shu S."/>
            <person name="Leebens-Mack J."/>
            <person name="Grimwood J."/>
            <person name="Schmutz J."/>
            <person name="Soltis P."/>
            <person name="Soltis D."/>
            <person name="Chen Z.-H."/>
        </authorList>
    </citation>
    <scope>NUCLEOTIDE SEQUENCE</scope>
    <source>
        <strain evidence="14">Whitten #5841</strain>
        <tissue evidence="14">Leaf</tissue>
    </source>
</reference>
<evidence type="ECO:0000256" key="5">
    <source>
        <dbReference type="ARBA" id="ARBA00022692"/>
    </source>
</evidence>
<dbReference type="OMA" id="WELAWTS"/>
<evidence type="ECO:0000256" key="7">
    <source>
        <dbReference type="ARBA" id="ARBA00022777"/>
    </source>
</evidence>
<evidence type="ECO:0000256" key="12">
    <source>
        <dbReference type="SAM" id="Phobius"/>
    </source>
</evidence>
<dbReference type="InterPro" id="IPR011009">
    <property type="entry name" value="Kinase-like_dom_sf"/>
</dbReference>
<evidence type="ECO:0000256" key="8">
    <source>
        <dbReference type="ARBA" id="ARBA00022840"/>
    </source>
</evidence>
<evidence type="ECO:0000259" key="13">
    <source>
        <dbReference type="PROSITE" id="PS50011"/>
    </source>
</evidence>
<sequence>MNNSLTLAPTYVVNTKNLNTSRHKTGVPTGAIVGSVAGAVLLVFVTLVLVCMLLLRAKKYTSRKSDTGSSDHSIQVVWAKRPESPLIIAHESSFPDVLTTRQFTLAELDLATKQWNETNLIGTGRFGLVYKGILEDGTIVAVKKREAIPSQEFSAEVGYLGHVRHRHLVILIGFCQENSQQMIVHDYIANGSVSSHLYDDDGLPLGELDFRKRLSIALGAARGLEHLHSLVPPLVHMGFKTNNVLVDENFVAKVTDFGISRLLTTDEQENVPSTRVYVTDVQGQELQEIQAINEKSDVFGFGVFLLELVSGREAVQMIRPEREQNLVKWAFYLLEIHKLGALVDDTLNDQFNEEAMKLLIEVALKCVEHAEERRPTMREVVNNLERAVAIESGYGSQVEGLASVALGSELFSRTV</sequence>
<dbReference type="EMBL" id="CM035430">
    <property type="protein sequence ID" value="KAH7298728.1"/>
    <property type="molecule type" value="Genomic_DNA"/>
</dbReference>
<gene>
    <name evidence="14" type="ORF">KP509_25G056700</name>
</gene>
<evidence type="ECO:0000313" key="15">
    <source>
        <dbReference type="Proteomes" id="UP000825935"/>
    </source>
</evidence>
<dbReference type="Gene3D" id="1.10.510.10">
    <property type="entry name" value="Transferase(Phosphotransferase) domain 1"/>
    <property type="match status" value="1"/>
</dbReference>
<dbReference type="PANTHER" id="PTHR47982">
    <property type="entry name" value="PROLINE-RICH RECEPTOR-LIKE PROTEIN KINASE PERK4"/>
    <property type="match status" value="1"/>
</dbReference>